<accession>A0A5C1A9A3</accession>
<proteinExistence type="predicted"/>
<evidence type="ECO:0000256" key="1">
    <source>
        <dbReference type="SAM" id="MobiDB-lite"/>
    </source>
</evidence>
<dbReference type="OrthoDB" id="291697at2"/>
<dbReference type="Proteomes" id="UP000324974">
    <property type="component" value="Chromosome"/>
</dbReference>
<gene>
    <name evidence="3" type="ORF">PX52LOC_02717</name>
</gene>
<keyword evidence="4" id="KW-1185">Reference proteome</keyword>
<name>A0A5C1A9A3_9BACT</name>
<evidence type="ECO:0000313" key="3">
    <source>
        <dbReference type="EMBL" id="QEL15781.1"/>
    </source>
</evidence>
<keyword evidence="3" id="KW-0121">Carboxypeptidase</keyword>
<dbReference type="RefSeq" id="WP_149110561.1">
    <property type="nucleotide sequence ID" value="NZ_CP042425.1"/>
</dbReference>
<dbReference type="EMBL" id="CP042425">
    <property type="protein sequence ID" value="QEL15781.1"/>
    <property type="molecule type" value="Genomic_DNA"/>
</dbReference>
<reference evidence="4" key="1">
    <citation type="submission" date="2019-08" db="EMBL/GenBank/DDBJ databases">
        <title>Limnoglobus roseus gen. nov., sp. nov., a novel freshwater planctomycete with a giant genome from the family Gemmataceae.</title>
        <authorList>
            <person name="Kulichevskaya I.S."/>
            <person name="Naumoff D.G."/>
            <person name="Miroshnikov K."/>
            <person name="Ivanova A."/>
            <person name="Philippov D.A."/>
            <person name="Hakobyan A."/>
            <person name="Rijpstra I.C."/>
            <person name="Sinninghe Damste J.S."/>
            <person name="Liesack W."/>
            <person name="Dedysh S.N."/>
        </authorList>
    </citation>
    <scope>NUCLEOTIDE SEQUENCE [LARGE SCALE GENOMIC DNA]</scope>
    <source>
        <strain evidence="4">PX52</strain>
    </source>
</reference>
<protein>
    <submittedName>
        <fullName evidence="3">Carboxypeptidase regulatory-like domain-containing protein</fullName>
    </submittedName>
</protein>
<keyword evidence="3" id="KW-0645">Protease</keyword>
<feature type="signal peptide" evidence="2">
    <location>
        <begin position="1"/>
        <end position="25"/>
    </location>
</feature>
<dbReference type="AlphaFoldDB" id="A0A5C1A9A3"/>
<evidence type="ECO:0000313" key="4">
    <source>
        <dbReference type="Proteomes" id="UP000324974"/>
    </source>
</evidence>
<organism evidence="3 4">
    <name type="scientific">Limnoglobus roseus</name>
    <dbReference type="NCBI Taxonomy" id="2598579"/>
    <lineage>
        <taxon>Bacteria</taxon>
        <taxon>Pseudomonadati</taxon>
        <taxon>Planctomycetota</taxon>
        <taxon>Planctomycetia</taxon>
        <taxon>Gemmatales</taxon>
        <taxon>Gemmataceae</taxon>
        <taxon>Limnoglobus</taxon>
    </lineage>
</organism>
<keyword evidence="3" id="KW-0378">Hydrolase</keyword>
<keyword evidence="2" id="KW-0732">Signal</keyword>
<dbReference type="GO" id="GO:0004180">
    <property type="term" value="F:carboxypeptidase activity"/>
    <property type="evidence" value="ECO:0007669"/>
    <property type="project" value="UniProtKB-KW"/>
</dbReference>
<feature type="region of interest" description="Disordered" evidence="1">
    <location>
        <begin position="123"/>
        <end position="144"/>
    </location>
</feature>
<feature type="chain" id="PRO_5022696821" evidence="2">
    <location>
        <begin position="26"/>
        <end position="144"/>
    </location>
</feature>
<evidence type="ECO:0000256" key="2">
    <source>
        <dbReference type="SAM" id="SignalP"/>
    </source>
</evidence>
<sequence length="144" mass="15251">MTSNLPSRRTALLLTFAFGVSFFTAGCGGPPKADVKGKVTLDGKPIANGSIEFFPIGGKGQTAAAIIKDGEYTVQTSVCNMKVSVNANTVVGKHKAYDTPDSPMIEVVKNIIPAKYNTSSELTADMKAGPNEHNFDLKSDDPKK</sequence>
<feature type="compositionally biased region" description="Basic and acidic residues" evidence="1">
    <location>
        <begin position="133"/>
        <end position="144"/>
    </location>
</feature>
<dbReference type="KEGG" id="lrs:PX52LOC_02717"/>